<organism evidence="2 3">
    <name type="scientific">Ficus carica</name>
    <name type="common">Common fig</name>
    <dbReference type="NCBI Taxonomy" id="3494"/>
    <lineage>
        <taxon>Eukaryota</taxon>
        <taxon>Viridiplantae</taxon>
        <taxon>Streptophyta</taxon>
        <taxon>Embryophyta</taxon>
        <taxon>Tracheophyta</taxon>
        <taxon>Spermatophyta</taxon>
        <taxon>Magnoliopsida</taxon>
        <taxon>eudicotyledons</taxon>
        <taxon>Gunneridae</taxon>
        <taxon>Pentapetalae</taxon>
        <taxon>rosids</taxon>
        <taxon>fabids</taxon>
        <taxon>Rosales</taxon>
        <taxon>Moraceae</taxon>
        <taxon>Ficeae</taxon>
        <taxon>Ficus</taxon>
    </lineage>
</organism>
<dbReference type="Proteomes" id="UP001187192">
    <property type="component" value="Unassembled WGS sequence"/>
</dbReference>
<keyword evidence="3" id="KW-1185">Reference proteome</keyword>
<accession>A0AA88D5B6</accession>
<protein>
    <submittedName>
        <fullName evidence="2">Uncharacterized protein</fullName>
    </submittedName>
</protein>
<name>A0AA88D5B6_FICCA</name>
<proteinExistence type="predicted"/>
<sequence>MNIIRYKRGGQPSHSPDRPEVTDLDIYMSSMAEPHNEEGMNDSEFEQSDVEENYMLRRINNHTISWQGFHDTSFTKIPAEHVKSDKFFHQENQFMVVGKEVLESVAANPTWPLSGLKQQVVDDIQVDVTK</sequence>
<comment type="caution">
    <text evidence="2">The sequence shown here is derived from an EMBL/GenBank/DDBJ whole genome shotgun (WGS) entry which is preliminary data.</text>
</comment>
<feature type="region of interest" description="Disordered" evidence="1">
    <location>
        <begin position="1"/>
        <end position="21"/>
    </location>
</feature>
<dbReference type="AlphaFoldDB" id="A0AA88D5B6"/>
<gene>
    <name evidence="2" type="ORF">TIFTF001_011382</name>
</gene>
<reference evidence="2" key="1">
    <citation type="submission" date="2023-07" db="EMBL/GenBank/DDBJ databases">
        <title>draft genome sequence of fig (Ficus carica).</title>
        <authorList>
            <person name="Takahashi T."/>
            <person name="Nishimura K."/>
        </authorList>
    </citation>
    <scope>NUCLEOTIDE SEQUENCE</scope>
</reference>
<dbReference type="EMBL" id="BTGU01000014">
    <property type="protein sequence ID" value="GMN42162.1"/>
    <property type="molecule type" value="Genomic_DNA"/>
</dbReference>
<evidence type="ECO:0000256" key="1">
    <source>
        <dbReference type="SAM" id="MobiDB-lite"/>
    </source>
</evidence>
<evidence type="ECO:0000313" key="3">
    <source>
        <dbReference type="Proteomes" id="UP001187192"/>
    </source>
</evidence>
<evidence type="ECO:0000313" key="2">
    <source>
        <dbReference type="EMBL" id="GMN42162.1"/>
    </source>
</evidence>